<dbReference type="Proteomes" id="UP000008782">
    <property type="component" value="Unassembled WGS sequence"/>
</dbReference>
<evidence type="ECO:0000313" key="1">
    <source>
        <dbReference type="EMBL" id="EFQ28223.1"/>
    </source>
</evidence>
<dbReference type="HOGENOM" id="CLU_3068563_0_0_1"/>
<dbReference type="AlphaFoldDB" id="E3QBY8"/>
<dbReference type="VEuPathDB" id="FungiDB:GLRG_03367"/>
<proteinExistence type="predicted"/>
<name>E3QBY8_COLGM</name>
<evidence type="ECO:0000313" key="2">
    <source>
        <dbReference type="Proteomes" id="UP000008782"/>
    </source>
</evidence>
<gene>
    <name evidence="1" type="ORF">GLRG_03367</name>
</gene>
<organism evidence="2">
    <name type="scientific">Colletotrichum graminicola (strain M1.001 / M2 / FGSC 10212)</name>
    <name type="common">Maize anthracnose fungus</name>
    <name type="synonym">Glomerella graminicola</name>
    <dbReference type="NCBI Taxonomy" id="645133"/>
    <lineage>
        <taxon>Eukaryota</taxon>
        <taxon>Fungi</taxon>
        <taxon>Dikarya</taxon>
        <taxon>Ascomycota</taxon>
        <taxon>Pezizomycotina</taxon>
        <taxon>Sordariomycetes</taxon>
        <taxon>Hypocreomycetidae</taxon>
        <taxon>Glomerellales</taxon>
        <taxon>Glomerellaceae</taxon>
        <taxon>Colletotrichum</taxon>
        <taxon>Colletotrichum graminicola species complex</taxon>
    </lineage>
</organism>
<sequence>MSEELWVIPPLRTKGPSLDLPFPLGSGSGQVPAFPENGDEKWVSRAAALKGLH</sequence>
<dbReference type="RefSeq" id="XP_008092243.1">
    <property type="nucleotide sequence ID" value="XM_008094052.1"/>
</dbReference>
<protein>
    <submittedName>
        <fullName evidence="1">Uncharacterized protein</fullName>
    </submittedName>
</protein>
<keyword evidence="2" id="KW-1185">Reference proteome</keyword>
<dbReference type="GeneID" id="24408732"/>
<accession>E3QBY8</accession>
<reference evidence="2" key="1">
    <citation type="journal article" date="2012" name="Nat. Genet.">
        <title>Lifestyle transitions in plant pathogenic Colletotrichum fungi deciphered by genome and transcriptome analyses.</title>
        <authorList>
            <person name="O'Connell R.J."/>
            <person name="Thon M.R."/>
            <person name="Hacquard S."/>
            <person name="Amyotte S.G."/>
            <person name="Kleemann J."/>
            <person name="Torres M.F."/>
            <person name="Damm U."/>
            <person name="Buiate E.A."/>
            <person name="Epstein L."/>
            <person name="Alkan N."/>
            <person name="Altmueller J."/>
            <person name="Alvarado-Balderrama L."/>
            <person name="Bauser C.A."/>
            <person name="Becker C."/>
            <person name="Birren B.W."/>
            <person name="Chen Z."/>
            <person name="Choi J."/>
            <person name="Crouch J.A."/>
            <person name="Duvick J.P."/>
            <person name="Farman M.A."/>
            <person name="Gan P."/>
            <person name="Heiman D."/>
            <person name="Henrissat B."/>
            <person name="Howard R.J."/>
            <person name="Kabbage M."/>
            <person name="Koch C."/>
            <person name="Kracher B."/>
            <person name="Kubo Y."/>
            <person name="Law A.D."/>
            <person name="Lebrun M.-H."/>
            <person name="Lee Y.-H."/>
            <person name="Miyara I."/>
            <person name="Moore N."/>
            <person name="Neumann U."/>
            <person name="Nordstroem K."/>
            <person name="Panaccione D.G."/>
            <person name="Panstruga R."/>
            <person name="Place M."/>
            <person name="Proctor R.H."/>
            <person name="Prusky D."/>
            <person name="Rech G."/>
            <person name="Reinhardt R."/>
            <person name="Rollins J.A."/>
            <person name="Rounsley S."/>
            <person name="Schardl C.L."/>
            <person name="Schwartz D.C."/>
            <person name="Shenoy N."/>
            <person name="Shirasu K."/>
            <person name="Sikhakolli U.R."/>
            <person name="Stueber K."/>
            <person name="Sukno S.A."/>
            <person name="Sweigard J.A."/>
            <person name="Takano Y."/>
            <person name="Takahara H."/>
            <person name="Trail F."/>
            <person name="van der Does H.C."/>
            <person name="Voll L.M."/>
            <person name="Will I."/>
            <person name="Young S."/>
            <person name="Zeng Q."/>
            <person name="Zhang J."/>
            <person name="Zhou S."/>
            <person name="Dickman M.B."/>
            <person name="Schulze-Lefert P."/>
            <person name="Ver Loren van Themaat E."/>
            <person name="Ma L.-J."/>
            <person name="Vaillancourt L.J."/>
        </authorList>
    </citation>
    <scope>NUCLEOTIDE SEQUENCE [LARGE SCALE GENOMIC DNA]</scope>
    <source>
        <strain evidence="2">M1.001 / M2 / FGSC 10212</strain>
    </source>
</reference>
<dbReference type="EMBL" id="GG697340">
    <property type="protein sequence ID" value="EFQ28223.1"/>
    <property type="molecule type" value="Genomic_DNA"/>
</dbReference>